<reference evidence="3" key="3">
    <citation type="submission" date="2025-04" db="UniProtKB">
        <authorList>
            <consortium name="RefSeq"/>
        </authorList>
    </citation>
    <scope>IDENTIFICATION</scope>
    <source>
        <strain evidence="3">CBS 304.34</strain>
    </source>
</reference>
<organism evidence="1">
    <name type="scientific">Mytilinidion resinicola</name>
    <dbReference type="NCBI Taxonomy" id="574789"/>
    <lineage>
        <taxon>Eukaryota</taxon>
        <taxon>Fungi</taxon>
        <taxon>Dikarya</taxon>
        <taxon>Ascomycota</taxon>
        <taxon>Pezizomycotina</taxon>
        <taxon>Dothideomycetes</taxon>
        <taxon>Pleosporomycetidae</taxon>
        <taxon>Mytilinidiales</taxon>
        <taxon>Mytilinidiaceae</taxon>
        <taxon>Mytilinidion</taxon>
    </lineage>
</organism>
<name>A0A6A6ZBB6_9PEZI</name>
<dbReference type="Proteomes" id="UP000504636">
    <property type="component" value="Unplaced"/>
</dbReference>
<dbReference type="RefSeq" id="XP_033584481.1">
    <property type="nucleotide sequence ID" value="XM_033724748.1"/>
</dbReference>
<dbReference type="PANTHER" id="PTHR38167">
    <property type="entry name" value="C2H2-TYPE DOMAIN-CONTAINING PROTEIN"/>
    <property type="match status" value="1"/>
</dbReference>
<dbReference type="PANTHER" id="PTHR38167:SF1">
    <property type="entry name" value="C2H2-TYPE DOMAIN-CONTAINING PROTEIN"/>
    <property type="match status" value="1"/>
</dbReference>
<dbReference type="EMBL" id="MU003692">
    <property type="protein sequence ID" value="KAF2817517.1"/>
    <property type="molecule type" value="Genomic_DNA"/>
</dbReference>
<dbReference type="GeneID" id="54465641"/>
<dbReference type="AlphaFoldDB" id="A0A6A6ZBB6"/>
<evidence type="ECO:0000313" key="1">
    <source>
        <dbReference type="EMBL" id="KAF2817517.1"/>
    </source>
</evidence>
<reference evidence="3" key="2">
    <citation type="submission" date="2020-04" db="EMBL/GenBank/DDBJ databases">
        <authorList>
            <consortium name="NCBI Genome Project"/>
        </authorList>
    </citation>
    <scope>NUCLEOTIDE SEQUENCE</scope>
    <source>
        <strain evidence="3">CBS 304.34</strain>
    </source>
</reference>
<accession>A0A6A6ZBB6</accession>
<evidence type="ECO:0000313" key="2">
    <source>
        <dbReference type="Proteomes" id="UP000504636"/>
    </source>
</evidence>
<reference evidence="1 3" key="1">
    <citation type="journal article" date="2020" name="Stud. Mycol.">
        <title>101 Dothideomycetes genomes: a test case for predicting lifestyles and emergence of pathogens.</title>
        <authorList>
            <person name="Haridas S."/>
            <person name="Albert R."/>
            <person name="Binder M."/>
            <person name="Bloem J."/>
            <person name="Labutti K."/>
            <person name="Salamov A."/>
            <person name="Andreopoulos B."/>
            <person name="Baker S."/>
            <person name="Barry K."/>
            <person name="Bills G."/>
            <person name="Bluhm B."/>
            <person name="Cannon C."/>
            <person name="Castanera R."/>
            <person name="Culley D."/>
            <person name="Daum C."/>
            <person name="Ezra D."/>
            <person name="Gonzalez J."/>
            <person name="Henrissat B."/>
            <person name="Kuo A."/>
            <person name="Liang C."/>
            <person name="Lipzen A."/>
            <person name="Lutzoni F."/>
            <person name="Magnuson J."/>
            <person name="Mondo S."/>
            <person name="Nolan M."/>
            <person name="Ohm R."/>
            <person name="Pangilinan J."/>
            <person name="Park H.-J."/>
            <person name="Ramirez L."/>
            <person name="Alfaro M."/>
            <person name="Sun H."/>
            <person name="Tritt A."/>
            <person name="Yoshinaga Y."/>
            <person name="Zwiers L.-H."/>
            <person name="Turgeon B."/>
            <person name="Goodwin S."/>
            <person name="Spatafora J."/>
            <person name="Crous P."/>
            <person name="Grigoriev I."/>
        </authorList>
    </citation>
    <scope>NUCLEOTIDE SEQUENCE</scope>
    <source>
        <strain evidence="1 3">CBS 304.34</strain>
    </source>
</reference>
<proteinExistence type="predicted"/>
<protein>
    <submittedName>
        <fullName evidence="1 3">Uncharacterized protein</fullName>
    </submittedName>
</protein>
<evidence type="ECO:0000313" key="3">
    <source>
        <dbReference type="RefSeq" id="XP_033584481.1"/>
    </source>
</evidence>
<gene>
    <name evidence="1 3" type="ORF">BDZ99DRAFT_513758</name>
</gene>
<keyword evidence="2" id="KW-1185">Reference proteome</keyword>
<dbReference type="OrthoDB" id="5422613at2759"/>
<sequence length="187" mass="21448">MSTREHILELVNDAIESSPHEHIYDLLHFICGKSYIVLDAVAEILLVTMSEIDPFEDAVQKLEKERKYPGMVEDEPATESEPSSKRTWKIYVCKRWETCEVCDEEYDVSANTSGSCYRHSGEIEVDEHAATWDHLGRIAGPIDTPENRKKYCDGFRWTCCYQPSDDSDRCENGTYAPRDALSCDYTC</sequence>